<dbReference type="KEGG" id="cohn:KCTCHS21_22550"/>
<dbReference type="AlphaFoldDB" id="A0A3T1D415"/>
<dbReference type="EMBL" id="AP019400">
    <property type="protein sequence ID" value="BBI32856.1"/>
    <property type="molecule type" value="Genomic_DNA"/>
</dbReference>
<organism evidence="1 2">
    <name type="scientific">Cohnella abietis</name>
    <dbReference type="NCBI Taxonomy" id="2507935"/>
    <lineage>
        <taxon>Bacteria</taxon>
        <taxon>Bacillati</taxon>
        <taxon>Bacillota</taxon>
        <taxon>Bacilli</taxon>
        <taxon>Bacillales</taxon>
        <taxon>Paenibacillaceae</taxon>
        <taxon>Cohnella</taxon>
    </lineage>
</organism>
<evidence type="ECO:0000313" key="1">
    <source>
        <dbReference type="EMBL" id="BBI32856.1"/>
    </source>
</evidence>
<protein>
    <submittedName>
        <fullName evidence="1">Uncharacterized protein</fullName>
    </submittedName>
</protein>
<accession>A0A3T1D415</accession>
<gene>
    <name evidence="1" type="ORF">KCTCHS21_22550</name>
</gene>
<keyword evidence="2" id="KW-1185">Reference proteome</keyword>
<dbReference type="InterPro" id="IPR058600">
    <property type="entry name" value="YhjD-like"/>
</dbReference>
<name>A0A3T1D415_9BACL</name>
<sequence length="166" mass="19707">MSKKLSGNGRWESSRMMLPEHREQLLDQEKEGGVSTSVHNKRVPDKDELLMIRDFIILPVVLTMTNKNLADIENSAHSLKTLYAKVTRIMMDMISMDLYRIKREMKQRNIKVFEEEQADGIMYYRYIYKGYQEKFGMVREVLRAEVSMRMTKYIRDVIMPLSKTKE</sequence>
<reference evidence="1 2" key="1">
    <citation type="submission" date="2019-01" db="EMBL/GenBank/DDBJ databases">
        <title>Complete genome sequence of Cohnella hallensis HS21 isolated from Korean fir (Abies koreana) rhizospheric soil.</title>
        <authorList>
            <person name="Jiang L."/>
            <person name="Kang S.W."/>
            <person name="Kim S."/>
            <person name="Jung J."/>
            <person name="Kim C.Y."/>
            <person name="Kim D.H."/>
            <person name="Kim S.W."/>
            <person name="Lee J."/>
        </authorList>
    </citation>
    <scope>NUCLEOTIDE SEQUENCE [LARGE SCALE GENOMIC DNA]</scope>
    <source>
        <strain evidence="1 2">HS21</strain>
    </source>
</reference>
<dbReference type="OrthoDB" id="2644100at2"/>
<dbReference type="Proteomes" id="UP000289856">
    <property type="component" value="Chromosome"/>
</dbReference>
<dbReference type="Pfam" id="PF26325">
    <property type="entry name" value="YhjD"/>
    <property type="match status" value="1"/>
</dbReference>
<evidence type="ECO:0000313" key="2">
    <source>
        <dbReference type="Proteomes" id="UP000289856"/>
    </source>
</evidence>
<dbReference type="RefSeq" id="WP_130607696.1">
    <property type="nucleotide sequence ID" value="NZ_AP019400.1"/>
</dbReference>
<proteinExistence type="predicted"/>